<organism evidence="1">
    <name type="scientific">marine metagenome</name>
    <dbReference type="NCBI Taxonomy" id="408172"/>
    <lineage>
        <taxon>unclassified sequences</taxon>
        <taxon>metagenomes</taxon>
        <taxon>ecological metagenomes</taxon>
    </lineage>
</organism>
<feature type="non-terminal residue" evidence="1">
    <location>
        <position position="24"/>
    </location>
</feature>
<dbReference type="AlphaFoldDB" id="A0A383BF52"/>
<sequence>MVKAIDNIITGAPLRDIRLAIGPA</sequence>
<dbReference type="EMBL" id="UINC01199916">
    <property type="protein sequence ID" value="SVE18572.1"/>
    <property type="molecule type" value="Genomic_DNA"/>
</dbReference>
<evidence type="ECO:0000313" key="1">
    <source>
        <dbReference type="EMBL" id="SVE18572.1"/>
    </source>
</evidence>
<accession>A0A383BF52</accession>
<reference evidence="1" key="1">
    <citation type="submission" date="2018-05" db="EMBL/GenBank/DDBJ databases">
        <authorList>
            <person name="Lanie J.A."/>
            <person name="Ng W.-L."/>
            <person name="Kazmierczak K.M."/>
            <person name="Andrzejewski T.M."/>
            <person name="Davidsen T.M."/>
            <person name="Wayne K.J."/>
            <person name="Tettelin H."/>
            <person name="Glass J.I."/>
            <person name="Rusch D."/>
            <person name="Podicherti R."/>
            <person name="Tsui H.-C.T."/>
            <person name="Winkler M.E."/>
        </authorList>
    </citation>
    <scope>NUCLEOTIDE SEQUENCE</scope>
</reference>
<proteinExistence type="predicted"/>
<name>A0A383BF52_9ZZZZ</name>
<gene>
    <name evidence="1" type="ORF">METZ01_LOCUS471426</name>
</gene>
<protein>
    <submittedName>
        <fullName evidence="1">Uncharacterized protein</fullName>
    </submittedName>
</protein>